<dbReference type="InterPro" id="IPR042226">
    <property type="entry name" value="eFR1_2_sf"/>
</dbReference>
<dbReference type="Proteomes" id="UP000002007">
    <property type="component" value="Chromosome"/>
</dbReference>
<gene>
    <name evidence="2" type="ordered locus">RSal33209_1986</name>
</gene>
<evidence type="ECO:0000313" key="2">
    <source>
        <dbReference type="EMBL" id="ABY23719.1"/>
    </source>
</evidence>
<name>A9WSD1_RENSM</name>
<dbReference type="SUPFAM" id="SSF53137">
    <property type="entry name" value="Translational machinery components"/>
    <property type="match status" value="1"/>
</dbReference>
<feature type="domain" description="Actinobacteria/chloroflexi VLRF1 release factor" evidence="1">
    <location>
        <begin position="84"/>
        <end position="213"/>
    </location>
</feature>
<dbReference type="Gene3D" id="3.30.420.60">
    <property type="entry name" value="eRF1 domain 2"/>
    <property type="match status" value="1"/>
</dbReference>
<dbReference type="STRING" id="288705.RSal33209_1986"/>
<dbReference type="InterPro" id="IPR040783">
    <property type="entry name" value="VLRF1"/>
</dbReference>
<sequence length="219" mass="23497">MSPTKSPAIRTAWVPATRLVGWVERFGLSHGTPVLTETDPLSALHITTPDGTSALLTPPWPVDGRPGRGDDALSRLTSLASQSRTVAVLLIRRGGYAVGICRDGKVIASKVGSRYVQSRTAAGGWSQQRFARRRANQADAMIEAVAGHAALLPADGVEYVLLGGDRTMASLLIDEPVLHRLAKLNQLEFMDVPDPKAKTLAEVAERVRSIRITVTDSVT</sequence>
<dbReference type="eggNOG" id="COG1503">
    <property type="taxonomic scope" value="Bacteria"/>
</dbReference>
<protein>
    <recommendedName>
        <fullName evidence="1">Actinobacteria/chloroflexi VLRF1 release factor domain-containing protein</fullName>
    </recommendedName>
</protein>
<proteinExistence type="predicted"/>
<evidence type="ECO:0000259" key="1">
    <source>
        <dbReference type="Pfam" id="PF18859"/>
    </source>
</evidence>
<dbReference type="Pfam" id="PF18859">
    <property type="entry name" value="acVLRF1"/>
    <property type="match status" value="1"/>
</dbReference>
<organism evidence="2 3">
    <name type="scientific">Renibacterium salmoninarum (strain ATCC 33209 / DSM 20767 / JCM 11484 / NBRC 15589 / NCIMB 2235)</name>
    <dbReference type="NCBI Taxonomy" id="288705"/>
    <lineage>
        <taxon>Bacteria</taxon>
        <taxon>Bacillati</taxon>
        <taxon>Actinomycetota</taxon>
        <taxon>Actinomycetes</taxon>
        <taxon>Micrococcales</taxon>
        <taxon>Micrococcaceae</taxon>
        <taxon>Renibacterium</taxon>
    </lineage>
</organism>
<dbReference type="EMBL" id="CP000910">
    <property type="protein sequence ID" value="ABY23719.1"/>
    <property type="molecule type" value="Genomic_DNA"/>
</dbReference>
<dbReference type="HOGENOM" id="CLU_082731_0_0_11"/>
<accession>A9WSD1</accession>
<keyword evidence="3" id="KW-1185">Reference proteome</keyword>
<dbReference type="NCBIfam" id="NF041024">
    <property type="entry name" value="acVLRF1_NCBI"/>
    <property type="match status" value="1"/>
</dbReference>
<dbReference type="RefSeq" id="WP_012245389.1">
    <property type="nucleotide sequence ID" value="NC_010168.1"/>
</dbReference>
<dbReference type="AlphaFoldDB" id="A9WSD1"/>
<evidence type="ECO:0000313" key="3">
    <source>
        <dbReference type="Proteomes" id="UP000002007"/>
    </source>
</evidence>
<dbReference type="KEGG" id="rsa:RSal33209_1986"/>
<reference evidence="3" key="1">
    <citation type="journal article" date="2008" name="J. Bacteriol.">
        <title>Genome sequence of the fish pathogen Renibacterium salmoninarum suggests reductive evolution away from an environmental Arthrobacter ancestor.</title>
        <authorList>
            <person name="Wiens G.D."/>
            <person name="Rockey D.D."/>
            <person name="Wu Z."/>
            <person name="Chang J."/>
            <person name="Levy R."/>
            <person name="Crane S."/>
            <person name="Chen D.S."/>
            <person name="Capri G.R."/>
            <person name="Burnett J.R."/>
            <person name="Sudheesh P.S."/>
            <person name="Schipma M.J."/>
            <person name="Burd H."/>
            <person name="Bhattacharyya A."/>
            <person name="Rhodes L.D."/>
            <person name="Kaul R."/>
            <person name="Strom M.S."/>
        </authorList>
    </citation>
    <scope>NUCLEOTIDE SEQUENCE [LARGE SCALE GENOMIC DNA]</scope>
    <source>
        <strain evidence="3">ATCC 33209 / DSM 20767 / JCM 11484 / NBRC 15589 / NCIMB 2235</strain>
    </source>
</reference>